<gene>
    <name evidence="4" type="ORF">GCM10011512_16520</name>
</gene>
<evidence type="ECO:0000259" key="3">
    <source>
        <dbReference type="SMART" id="SM00014"/>
    </source>
</evidence>
<dbReference type="RefSeq" id="WP_188667869.1">
    <property type="nucleotide sequence ID" value="NZ_BMJI01000008.1"/>
</dbReference>
<proteinExistence type="predicted"/>
<accession>A0ABQ1PAM1</accession>
<feature type="transmembrane region" description="Helical" evidence="2">
    <location>
        <begin position="37"/>
        <end position="55"/>
    </location>
</feature>
<dbReference type="InterPro" id="IPR000326">
    <property type="entry name" value="PAP2/HPO"/>
</dbReference>
<feature type="domain" description="Phosphatidic acid phosphatase type 2/haloperoxidase" evidence="3">
    <location>
        <begin position="119"/>
        <end position="239"/>
    </location>
</feature>
<evidence type="ECO:0000256" key="2">
    <source>
        <dbReference type="SAM" id="Phobius"/>
    </source>
</evidence>
<protein>
    <recommendedName>
        <fullName evidence="3">Phosphatidic acid phosphatase type 2/haloperoxidase domain-containing protein</fullName>
    </recommendedName>
</protein>
<name>A0ABQ1PAM1_9MICC</name>
<evidence type="ECO:0000313" key="5">
    <source>
        <dbReference type="Proteomes" id="UP000597761"/>
    </source>
</evidence>
<evidence type="ECO:0000256" key="1">
    <source>
        <dbReference type="SAM" id="MobiDB-lite"/>
    </source>
</evidence>
<dbReference type="Proteomes" id="UP000597761">
    <property type="component" value="Unassembled WGS sequence"/>
</dbReference>
<dbReference type="InterPro" id="IPR036938">
    <property type="entry name" value="PAP2/HPO_sf"/>
</dbReference>
<feature type="transmembrane region" description="Helical" evidence="2">
    <location>
        <begin position="122"/>
        <end position="141"/>
    </location>
</feature>
<dbReference type="CDD" id="cd03392">
    <property type="entry name" value="PAP2_like_2"/>
    <property type="match status" value="1"/>
</dbReference>
<organism evidence="4 5">
    <name type="scientific">Tersicoccus solisilvae</name>
    <dbReference type="NCBI Taxonomy" id="1882339"/>
    <lineage>
        <taxon>Bacteria</taxon>
        <taxon>Bacillati</taxon>
        <taxon>Actinomycetota</taxon>
        <taxon>Actinomycetes</taxon>
        <taxon>Micrococcales</taxon>
        <taxon>Micrococcaceae</taxon>
        <taxon>Tersicoccus</taxon>
    </lineage>
</organism>
<dbReference type="Gene3D" id="1.20.144.10">
    <property type="entry name" value="Phosphatidic acid phosphatase type 2/haloperoxidase"/>
    <property type="match status" value="1"/>
</dbReference>
<sequence length="269" mass="28953">MSSSASSSSPLRRRPLSLADRFAEPAVPGGHPRRNRLLVAALLVVAGLVLFTRVWDWWTEKEDLSRWDIPLMAWLLERRDPVLTGVLEVITTITAPTGMIIISTATVVLWLARSRHWWRPGLLAGAMAVAVTCIVAIKSIAGRGRPPVADMLMGADASYSFPSGHTLGTATFTFVLVYLVFFRPGEDGGRRGPGRWVAAVGALALVIVVAFSRLYLGYHWLTDVTASALLAVAILGVVVGIDTWRPTARRVPAVTGPGTTPPPGRRSGS</sequence>
<reference evidence="5" key="1">
    <citation type="journal article" date="2019" name="Int. J. Syst. Evol. Microbiol.">
        <title>The Global Catalogue of Microorganisms (GCM) 10K type strain sequencing project: providing services to taxonomists for standard genome sequencing and annotation.</title>
        <authorList>
            <consortium name="The Broad Institute Genomics Platform"/>
            <consortium name="The Broad Institute Genome Sequencing Center for Infectious Disease"/>
            <person name="Wu L."/>
            <person name="Ma J."/>
        </authorList>
    </citation>
    <scope>NUCLEOTIDE SEQUENCE [LARGE SCALE GENOMIC DNA]</scope>
    <source>
        <strain evidence="5">CGMCC 1.15480</strain>
    </source>
</reference>
<dbReference type="SMART" id="SM00014">
    <property type="entry name" value="acidPPc"/>
    <property type="match status" value="1"/>
</dbReference>
<keyword evidence="2" id="KW-0812">Transmembrane</keyword>
<feature type="compositionally biased region" description="Pro residues" evidence="1">
    <location>
        <begin position="259"/>
        <end position="269"/>
    </location>
</feature>
<feature type="transmembrane region" description="Helical" evidence="2">
    <location>
        <begin position="194"/>
        <end position="214"/>
    </location>
</feature>
<feature type="transmembrane region" description="Helical" evidence="2">
    <location>
        <begin position="89"/>
        <end position="110"/>
    </location>
</feature>
<feature type="region of interest" description="Disordered" evidence="1">
    <location>
        <begin position="250"/>
        <end position="269"/>
    </location>
</feature>
<comment type="caution">
    <text evidence="4">The sequence shown here is derived from an EMBL/GenBank/DDBJ whole genome shotgun (WGS) entry which is preliminary data.</text>
</comment>
<dbReference type="PANTHER" id="PTHR14969:SF13">
    <property type="entry name" value="AT30094P"/>
    <property type="match status" value="1"/>
</dbReference>
<keyword evidence="2" id="KW-0472">Membrane</keyword>
<keyword evidence="2" id="KW-1133">Transmembrane helix</keyword>
<keyword evidence="5" id="KW-1185">Reference proteome</keyword>
<feature type="transmembrane region" description="Helical" evidence="2">
    <location>
        <begin position="161"/>
        <end position="182"/>
    </location>
</feature>
<evidence type="ECO:0000313" key="4">
    <source>
        <dbReference type="EMBL" id="GGC90288.1"/>
    </source>
</evidence>
<dbReference type="SUPFAM" id="SSF48317">
    <property type="entry name" value="Acid phosphatase/Vanadium-dependent haloperoxidase"/>
    <property type="match status" value="1"/>
</dbReference>
<dbReference type="Pfam" id="PF01569">
    <property type="entry name" value="PAP2"/>
    <property type="match status" value="1"/>
</dbReference>
<dbReference type="PANTHER" id="PTHR14969">
    <property type="entry name" value="SPHINGOSINE-1-PHOSPHATE PHOSPHOHYDROLASE"/>
    <property type="match status" value="1"/>
</dbReference>
<dbReference type="EMBL" id="BMJI01000008">
    <property type="protein sequence ID" value="GGC90288.1"/>
    <property type="molecule type" value="Genomic_DNA"/>
</dbReference>
<feature type="transmembrane region" description="Helical" evidence="2">
    <location>
        <begin position="220"/>
        <end position="241"/>
    </location>
</feature>